<gene>
    <name evidence="1" type="ORF">A2848_00025</name>
</gene>
<protein>
    <submittedName>
        <fullName evidence="1">Uncharacterized protein</fullName>
    </submittedName>
</protein>
<organism evidence="1 2">
    <name type="scientific">Candidatus Magasanikbacteria bacterium RIFCSPHIGHO2_01_FULL_50_8</name>
    <dbReference type="NCBI Taxonomy" id="1798674"/>
    <lineage>
        <taxon>Bacteria</taxon>
        <taxon>Candidatus Magasanikiibacteriota</taxon>
    </lineage>
</organism>
<evidence type="ECO:0000313" key="2">
    <source>
        <dbReference type="Proteomes" id="UP000176329"/>
    </source>
</evidence>
<evidence type="ECO:0000313" key="1">
    <source>
        <dbReference type="EMBL" id="OGH61911.1"/>
    </source>
</evidence>
<accession>A0A1F6LR91</accession>
<dbReference type="Proteomes" id="UP000176329">
    <property type="component" value="Unassembled WGS sequence"/>
</dbReference>
<proteinExistence type="predicted"/>
<dbReference type="EMBL" id="MFPV01000030">
    <property type="protein sequence ID" value="OGH61911.1"/>
    <property type="molecule type" value="Genomic_DNA"/>
</dbReference>
<name>A0A1F6LR91_9BACT</name>
<comment type="caution">
    <text evidence="1">The sequence shown here is derived from an EMBL/GenBank/DDBJ whole genome shotgun (WGS) entry which is preliminary data.</text>
</comment>
<sequence length="234" mass="26153">MELILAFLLIEIGSSFLQACKRMQNPAYFQAWAESLVATDHMLTGERVSVDDAKSAANWRGAVMDFLTAMAYTAPLLYTDAHTELRQYAPLLLVATVVSIIALFEISLRVIDAYLRWMQAFMDRMQRTHPEVFHAVRMTHDGTLQTGMEKSFKLSAAAAGMMSIGSLTRLFVTHYTRAVFVAVIYLQTNGHAEYGWLPVVGIAVYCGLSEVLQAKLAKYMNKLATRFVKRTPAA</sequence>
<dbReference type="AlphaFoldDB" id="A0A1F6LR91"/>
<reference evidence="1 2" key="1">
    <citation type="journal article" date="2016" name="Nat. Commun.">
        <title>Thousands of microbial genomes shed light on interconnected biogeochemical processes in an aquifer system.</title>
        <authorList>
            <person name="Anantharaman K."/>
            <person name="Brown C.T."/>
            <person name="Hug L.A."/>
            <person name="Sharon I."/>
            <person name="Castelle C.J."/>
            <person name="Probst A.J."/>
            <person name="Thomas B.C."/>
            <person name="Singh A."/>
            <person name="Wilkins M.J."/>
            <person name="Karaoz U."/>
            <person name="Brodie E.L."/>
            <person name="Williams K.H."/>
            <person name="Hubbard S.S."/>
            <person name="Banfield J.F."/>
        </authorList>
    </citation>
    <scope>NUCLEOTIDE SEQUENCE [LARGE SCALE GENOMIC DNA]</scope>
</reference>